<dbReference type="GO" id="GO:0004252">
    <property type="term" value="F:serine-type endopeptidase activity"/>
    <property type="evidence" value="ECO:0007669"/>
    <property type="project" value="UniProtKB-EC"/>
</dbReference>
<dbReference type="Gene3D" id="2.10.109.10">
    <property type="entry name" value="Umud Fragment, subunit A"/>
    <property type="match status" value="1"/>
</dbReference>
<dbReference type="SUPFAM" id="SSF51306">
    <property type="entry name" value="LexA/Signal peptidase"/>
    <property type="match status" value="1"/>
</dbReference>
<keyword evidence="6 15" id="KW-0378">Hydrolase</keyword>
<keyword evidence="9" id="KW-0238">DNA-binding</keyword>
<dbReference type="GO" id="GO:0006260">
    <property type="term" value="P:DNA replication"/>
    <property type="evidence" value="ECO:0007669"/>
    <property type="project" value="UniProtKB-KW"/>
</dbReference>
<dbReference type="InterPro" id="IPR036286">
    <property type="entry name" value="LexA/Signal_pep-like_sf"/>
</dbReference>
<dbReference type="InterPro" id="IPR039418">
    <property type="entry name" value="LexA-like"/>
</dbReference>
<evidence type="ECO:0000256" key="4">
    <source>
        <dbReference type="ARBA" id="ARBA00022705"/>
    </source>
</evidence>
<keyword evidence="11" id="KW-0234">DNA repair</keyword>
<dbReference type="InterPro" id="IPR036390">
    <property type="entry name" value="WH_DNA-bd_sf"/>
</dbReference>
<evidence type="ECO:0000256" key="6">
    <source>
        <dbReference type="ARBA" id="ARBA00022801"/>
    </source>
</evidence>
<keyword evidence="10" id="KW-0804">Transcription</keyword>
<dbReference type="GO" id="GO:0009432">
    <property type="term" value="P:SOS response"/>
    <property type="evidence" value="ECO:0007669"/>
    <property type="project" value="UniProtKB-KW"/>
</dbReference>
<dbReference type="Pfam" id="PF01726">
    <property type="entry name" value="LexA_DNA_bind"/>
    <property type="match status" value="1"/>
</dbReference>
<dbReference type="EC" id="3.4.21.88" evidence="15"/>
<sequence length="210" mass="22733">MTERASLTQRQREILELIRSTVAKRGYPPSVREIGDAVGLSSPSTVHSHLSTLSAEGYIRRDPSKPRAIEIIDVDGAVPISRAAVRDVPLVGHIAAGSPILAEEDIEEVYPLPTELVGHEPVFMLRIRGDSMLNAGIYDGDYVVVQKQNTAKNGDIVAALVDGEEATVKTFHRSDTAVSLIPHNDAYETMVFTEGVDILGVVVAVLRRLG</sequence>
<keyword evidence="8" id="KW-0805">Transcription regulation</keyword>
<dbReference type="InterPro" id="IPR011991">
    <property type="entry name" value="ArsR-like_HTH"/>
</dbReference>
<evidence type="ECO:0000256" key="12">
    <source>
        <dbReference type="ARBA" id="ARBA00023236"/>
    </source>
</evidence>
<dbReference type="PRINTS" id="PR00726">
    <property type="entry name" value="LEXASERPTASE"/>
</dbReference>
<dbReference type="CDD" id="cd00090">
    <property type="entry name" value="HTH_ARSR"/>
    <property type="match status" value="1"/>
</dbReference>
<dbReference type="InterPro" id="IPR006197">
    <property type="entry name" value="Peptidase_S24_LexA"/>
</dbReference>
<gene>
    <name evidence="15" type="ORF">MNBD_ACTINO01-2554</name>
</gene>
<evidence type="ECO:0000256" key="2">
    <source>
        <dbReference type="ARBA" id="ARBA00011738"/>
    </source>
</evidence>
<evidence type="ECO:0000256" key="3">
    <source>
        <dbReference type="ARBA" id="ARBA00022491"/>
    </source>
</evidence>
<protein>
    <submittedName>
        <fullName evidence="15">SOS-response repressor and protease LexA</fullName>
        <ecNumber evidence="15">3.4.21.88</ecNumber>
    </submittedName>
</protein>
<dbReference type="InterPro" id="IPR050077">
    <property type="entry name" value="LexA_repressor"/>
</dbReference>
<accession>A0A3B0RB82</accession>
<comment type="similarity">
    <text evidence="1">Belongs to the peptidase S24 family.</text>
</comment>
<dbReference type="GO" id="GO:0003677">
    <property type="term" value="F:DNA binding"/>
    <property type="evidence" value="ECO:0007669"/>
    <property type="project" value="UniProtKB-KW"/>
</dbReference>
<evidence type="ECO:0000256" key="10">
    <source>
        <dbReference type="ARBA" id="ARBA00023163"/>
    </source>
</evidence>
<dbReference type="AlphaFoldDB" id="A0A3B0RB82"/>
<dbReference type="Gene3D" id="1.10.10.10">
    <property type="entry name" value="Winged helix-like DNA-binding domain superfamily/Winged helix DNA-binding domain"/>
    <property type="match status" value="1"/>
</dbReference>
<dbReference type="GO" id="GO:0006281">
    <property type="term" value="P:DNA repair"/>
    <property type="evidence" value="ECO:0007669"/>
    <property type="project" value="UniProtKB-KW"/>
</dbReference>
<reference evidence="15" key="1">
    <citation type="submission" date="2018-06" db="EMBL/GenBank/DDBJ databases">
        <authorList>
            <person name="Zhirakovskaya E."/>
        </authorList>
    </citation>
    <scope>NUCLEOTIDE SEQUENCE</scope>
</reference>
<evidence type="ECO:0000259" key="13">
    <source>
        <dbReference type="Pfam" id="PF00717"/>
    </source>
</evidence>
<dbReference type="InterPro" id="IPR036388">
    <property type="entry name" value="WH-like_DNA-bd_sf"/>
</dbReference>
<dbReference type="PANTHER" id="PTHR33516">
    <property type="entry name" value="LEXA REPRESSOR"/>
    <property type="match status" value="1"/>
</dbReference>
<evidence type="ECO:0000256" key="5">
    <source>
        <dbReference type="ARBA" id="ARBA00022763"/>
    </source>
</evidence>
<keyword evidence="5" id="KW-0227">DNA damage</keyword>
<dbReference type="HAMAP" id="MF_00015">
    <property type="entry name" value="LexA"/>
    <property type="match status" value="1"/>
</dbReference>
<dbReference type="InterPro" id="IPR006200">
    <property type="entry name" value="LexA"/>
</dbReference>
<evidence type="ECO:0000256" key="1">
    <source>
        <dbReference type="ARBA" id="ARBA00007484"/>
    </source>
</evidence>
<dbReference type="SUPFAM" id="SSF46785">
    <property type="entry name" value="Winged helix' DNA-binding domain"/>
    <property type="match status" value="1"/>
</dbReference>
<evidence type="ECO:0000256" key="8">
    <source>
        <dbReference type="ARBA" id="ARBA00023015"/>
    </source>
</evidence>
<feature type="domain" description="LexA repressor DNA-binding" evidence="14">
    <location>
        <begin position="6"/>
        <end position="68"/>
    </location>
</feature>
<dbReference type="Pfam" id="PF00717">
    <property type="entry name" value="Peptidase_S24"/>
    <property type="match status" value="1"/>
</dbReference>
<dbReference type="InterPro" id="IPR015927">
    <property type="entry name" value="Peptidase_S24_S26A/B/C"/>
</dbReference>
<dbReference type="PANTHER" id="PTHR33516:SF2">
    <property type="entry name" value="LEXA REPRESSOR-RELATED"/>
    <property type="match status" value="1"/>
</dbReference>
<dbReference type="FunFam" id="1.10.10.10:FF:000009">
    <property type="entry name" value="LexA repressor"/>
    <property type="match status" value="1"/>
</dbReference>
<evidence type="ECO:0000256" key="9">
    <source>
        <dbReference type="ARBA" id="ARBA00023125"/>
    </source>
</evidence>
<evidence type="ECO:0000259" key="14">
    <source>
        <dbReference type="Pfam" id="PF01726"/>
    </source>
</evidence>
<evidence type="ECO:0000256" key="11">
    <source>
        <dbReference type="ARBA" id="ARBA00023204"/>
    </source>
</evidence>
<organism evidence="15">
    <name type="scientific">hydrothermal vent metagenome</name>
    <dbReference type="NCBI Taxonomy" id="652676"/>
    <lineage>
        <taxon>unclassified sequences</taxon>
        <taxon>metagenomes</taxon>
        <taxon>ecological metagenomes</taxon>
    </lineage>
</organism>
<dbReference type="FunFam" id="2.10.109.10:FF:000001">
    <property type="entry name" value="LexA repressor"/>
    <property type="match status" value="1"/>
</dbReference>
<evidence type="ECO:0000313" key="15">
    <source>
        <dbReference type="EMBL" id="VAV90564.1"/>
    </source>
</evidence>
<keyword evidence="15" id="KW-0645">Protease</keyword>
<keyword evidence="7" id="KW-0068">Autocatalytic cleavage</keyword>
<name>A0A3B0RB82_9ZZZZ</name>
<dbReference type="CDD" id="cd06529">
    <property type="entry name" value="S24_LexA-like"/>
    <property type="match status" value="1"/>
</dbReference>
<proteinExistence type="inferred from homology"/>
<comment type="subunit">
    <text evidence="2">Homodimer.</text>
</comment>
<dbReference type="NCBIfam" id="TIGR00498">
    <property type="entry name" value="lexA"/>
    <property type="match status" value="1"/>
</dbReference>
<dbReference type="GO" id="GO:0045892">
    <property type="term" value="P:negative regulation of DNA-templated transcription"/>
    <property type="evidence" value="ECO:0007669"/>
    <property type="project" value="InterPro"/>
</dbReference>
<keyword evidence="4" id="KW-0235">DNA replication</keyword>
<dbReference type="EMBL" id="UOEI01000043">
    <property type="protein sequence ID" value="VAV90564.1"/>
    <property type="molecule type" value="Genomic_DNA"/>
</dbReference>
<keyword evidence="12" id="KW-0742">SOS response</keyword>
<evidence type="ECO:0000256" key="7">
    <source>
        <dbReference type="ARBA" id="ARBA00022813"/>
    </source>
</evidence>
<dbReference type="GO" id="GO:0006508">
    <property type="term" value="P:proteolysis"/>
    <property type="evidence" value="ECO:0007669"/>
    <property type="project" value="UniProtKB-KW"/>
</dbReference>
<feature type="domain" description="Peptidase S24/S26A/S26B/S26C" evidence="13">
    <location>
        <begin position="89"/>
        <end position="203"/>
    </location>
</feature>
<dbReference type="InterPro" id="IPR006199">
    <property type="entry name" value="LexA_DNA-bd_dom"/>
</dbReference>
<keyword evidence="3" id="KW-0678">Repressor</keyword>